<evidence type="ECO:0000256" key="3">
    <source>
        <dbReference type="ARBA" id="ARBA00006333"/>
    </source>
</evidence>
<reference evidence="7" key="1">
    <citation type="submission" date="2014-09" db="EMBL/GenBank/DDBJ databases">
        <authorList>
            <person name="Mudge J."/>
            <person name="Ramaraj T."/>
            <person name="Lindquist I.E."/>
            <person name="Bharti A.K."/>
            <person name="Sundararajan A."/>
            <person name="Cameron C.T."/>
            <person name="Woodward J.E."/>
            <person name="May G.D."/>
            <person name="Brubaker C."/>
            <person name="Broadhvest J."/>
            <person name="Wilkins T.A."/>
        </authorList>
    </citation>
    <scope>NUCLEOTIDE SEQUENCE</scope>
    <source>
        <strain evidence="7">cv. AKA8401</strain>
    </source>
</reference>
<dbReference type="Pfam" id="PF01397">
    <property type="entry name" value="Terpene_synth"/>
    <property type="match status" value="1"/>
</dbReference>
<comment type="cofactor">
    <cofactor evidence="1">
        <name>Mg(2+)</name>
        <dbReference type="ChEBI" id="CHEBI:18420"/>
    </cofactor>
</comment>
<dbReference type="Proteomes" id="UP000032142">
    <property type="component" value="Unassembled WGS sequence"/>
</dbReference>
<evidence type="ECO:0000256" key="1">
    <source>
        <dbReference type="ARBA" id="ARBA00001946"/>
    </source>
</evidence>
<dbReference type="InterPro" id="IPR036965">
    <property type="entry name" value="Terpene_synth_N_sf"/>
</dbReference>
<evidence type="ECO:0000313" key="6">
    <source>
        <dbReference type="EMBL" id="KHF97440.1"/>
    </source>
</evidence>
<dbReference type="InterPro" id="IPR001906">
    <property type="entry name" value="Terpene_synth_N"/>
</dbReference>
<sequence>MKCVPKPTICLAFGEISSTTVLTRILMLKLKNRHQQLKEEVRKMIVAPMANSIQKLTFIDSVQRLGVSYHFMKEIEDELENIYHNDNDAENDLYTTSLRFRLL</sequence>
<gene>
    <name evidence="6" type="ORF">F383_36915</name>
</gene>
<dbReference type="PANTHER" id="PTHR31225:SF215">
    <property type="entry name" value="(+)-DELTA-CADINENE SYNTHASE"/>
    <property type="match status" value="1"/>
</dbReference>
<dbReference type="EMBL" id="JRRC01006979">
    <property type="protein sequence ID" value="KHF97440.1"/>
    <property type="molecule type" value="Genomic_DNA"/>
</dbReference>
<comment type="pathway">
    <text evidence="2">Secondary metabolite biosynthesis; terpenoid biosynthesis.</text>
</comment>
<feature type="domain" description="Terpene synthase N-terminal" evidence="5">
    <location>
        <begin position="29"/>
        <end position="103"/>
    </location>
</feature>
<dbReference type="PANTHER" id="PTHR31225">
    <property type="entry name" value="OS04G0344100 PROTEIN-RELATED"/>
    <property type="match status" value="1"/>
</dbReference>
<keyword evidence="4" id="KW-0456">Lyase</keyword>
<organism evidence="6 7">
    <name type="scientific">Gossypium arboreum</name>
    <name type="common">Tree cotton</name>
    <name type="synonym">Gossypium nanking</name>
    <dbReference type="NCBI Taxonomy" id="29729"/>
    <lineage>
        <taxon>Eukaryota</taxon>
        <taxon>Viridiplantae</taxon>
        <taxon>Streptophyta</taxon>
        <taxon>Embryophyta</taxon>
        <taxon>Tracheophyta</taxon>
        <taxon>Spermatophyta</taxon>
        <taxon>Magnoliopsida</taxon>
        <taxon>eudicotyledons</taxon>
        <taxon>Gunneridae</taxon>
        <taxon>Pentapetalae</taxon>
        <taxon>rosids</taxon>
        <taxon>malvids</taxon>
        <taxon>Malvales</taxon>
        <taxon>Malvaceae</taxon>
        <taxon>Malvoideae</taxon>
        <taxon>Gossypium</taxon>
    </lineage>
</organism>
<dbReference type="GO" id="GO:0010333">
    <property type="term" value="F:terpene synthase activity"/>
    <property type="evidence" value="ECO:0007669"/>
    <property type="project" value="InterPro"/>
</dbReference>
<comment type="similarity">
    <text evidence="3">Belongs to the terpene synthase family.</text>
</comment>
<comment type="caution">
    <text evidence="6">The sequence shown here is derived from an EMBL/GenBank/DDBJ whole genome shotgun (WGS) entry which is preliminary data.</text>
</comment>
<protein>
    <submittedName>
        <fullName evidence="6">Delta-cadinene synthase isozyme XC14</fullName>
    </submittedName>
</protein>
<proteinExistence type="inferred from homology"/>
<evidence type="ECO:0000256" key="4">
    <source>
        <dbReference type="ARBA" id="ARBA00023239"/>
    </source>
</evidence>
<accession>A0A0B0MEU3</accession>
<dbReference type="InterPro" id="IPR008930">
    <property type="entry name" value="Terpenoid_cyclase/PrenylTrfase"/>
</dbReference>
<name>A0A0B0MEU3_GOSAR</name>
<dbReference type="Gene3D" id="1.50.10.130">
    <property type="entry name" value="Terpene synthase, N-terminal domain"/>
    <property type="match status" value="1"/>
</dbReference>
<dbReference type="AlphaFoldDB" id="A0A0B0MEU3"/>
<keyword evidence="7" id="KW-1185">Reference proteome</keyword>
<evidence type="ECO:0000256" key="2">
    <source>
        <dbReference type="ARBA" id="ARBA00004721"/>
    </source>
</evidence>
<evidence type="ECO:0000313" key="7">
    <source>
        <dbReference type="Proteomes" id="UP000032142"/>
    </source>
</evidence>
<dbReference type="SUPFAM" id="SSF48239">
    <property type="entry name" value="Terpenoid cyclases/Protein prenyltransferases"/>
    <property type="match status" value="1"/>
</dbReference>
<dbReference type="GO" id="GO:0016114">
    <property type="term" value="P:terpenoid biosynthetic process"/>
    <property type="evidence" value="ECO:0007669"/>
    <property type="project" value="InterPro"/>
</dbReference>
<evidence type="ECO:0000259" key="5">
    <source>
        <dbReference type="Pfam" id="PF01397"/>
    </source>
</evidence>
<dbReference type="InterPro" id="IPR050148">
    <property type="entry name" value="Terpene_synthase-like"/>
</dbReference>